<keyword evidence="2" id="KW-0597">Phosphoprotein</keyword>
<dbReference type="PROSITE" id="PS00012">
    <property type="entry name" value="PHOSPHOPANTETHEINE"/>
    <property type="match status" value="1"/>
</dbReference>
<evidence type="ECO:0000256" key="2">
    <source>
        <dbReference type="ARBA" id="ARBA00022553"/>
    </source>
</evidence>
<evidence type="ECO:0000259" key="3">
    <source>
        <dbReference type="PROSITE" id="PS50075"/>
    </source>
</evidence>
<name>A0ABZ1IYB4_9ACTN</name>
<dbReference type="InterPro" id="IPR036736">
    <property type="entry name" value="ACP-like_sf"/>
</dbReference>
<dbReference type="InterPro" id="IPR009081">
    <property type="entry name" value="PP-bd_ACP"/>
</dbReference>
<keyword evidence="5" id="KW-1185">Reference proteome</keyword>
<gene>
    <name evidence="4" type="ORF">OHU27_13355</name>
</gene>
<dbReference type="Gene3D" id="1.10.1200.10">
    <property type="entry name" value="ACP-like"/>
    <property type="match status" value="1"/>
</dbReference>
<protein>
    <submittedName>
        <fullName evidence="4">Acyl carrier protein</fullName>
    </submittedName>
</protein>
<evidence type="ECO:0000313" key="5">
    <source>
        <dbReference type="Proteomes" id="UP001622690"/>
    </source>
</evidence>
<dbReference type="SUPFAM" id="SSF47336">
    <property type="entry name" value="ACP-like"/>
    <property type="match status" value="1"/>
</dbReference>
<feature type="domain" description="Carrier" evidence="3">
    <location>
        <begin position="5"/>
        <end position="83"/>
    </location>
</feature>
<dbReference type="EMBL" id="CP108125">
    <property type="protein sequence ID" value="WTO83359.1"/>
    <property type="molecule type" value="Genomic_DNA"/>
</dbReference>
<accession>A0ABZ1IYB4</accession>
<sequence>MSTQQFTLDDLKRILIEGAGAEETVDLDGDILDADFEHLGYESLALLETGGRIEREYGITLDDDVLSESNTPRALIDAVNGQLGGGSSQAAA</sequence>
<reference evidence="4 5" key="1">
    <citation type="submission" date="2022-10" db="EMBL/GenBank/DDBJ databases">
        <title>The complete genomes of actinobacterial strains from the NBC collection.</title>
        <authorList>
            <person name="Joergensen T.S."/>
            <person name="Alvarez Arevalo M."/>
            <person name="Sterndorff E.B."/>
            <person name="Faurdal D."/>
            <person name="Vuksanovic O."/>
            <person name="Mourched A.-S."/>
            <person name="Charusanti P."/>
            <person name="Shaw S."/>
            <person name="Blin K."/>
            <person name="Weber T."/>
        </authorList>
    </citation>
    <scope>NUCLEOTIDE SEQUENCE [LARGE SCALE GENOMIC DNA]</scope>
    <source>
        <strain evidence="4 5">NBC_00206</strain>
    </source>
</reference>
<dbReference type="PROSITE" id="PS50075">
    <property type="entry name" value="CARRIER"/>
    <property type="match status" value="1"/>
</dbReference>
<organism evidence="4 5">
    <name type="scientific">Streptomyces nigra</name>
    <dbReference type="NCBI Taxonomy" id="1827580"/>
    <lineage>
        <taxon>Bacteria</taxon>
        <taxon>Bacillati</taxon>
        <taxon>Actinomycetota</taxon>
        <taxon>Actinomycetes</taxon>
        <taxon>Kitasatosporales</taxon>
        <taxon>Streptomycetaceae</taxon>
        <taxon>Streptomyces</taxon>
    </lineage>
</organism>
<evidence type="ECO:0000256" key="1">
    <source>
        <dbReference type="ARBA" id="ARBA00022450"/>
    </source>
</evidence>
<dbReference type="Proteomes" id="UP001622690">
    <property type="component" value="Chromosome"/>
</dbReference>
<evidence type="ECO:0000313" key="4">
    <source>
        <dbReference type="EMBL" id="WTO83359.1"/>
    </source>
</evidence>
<dbReference type="RefSeq" id="WP_055624622.1">
    <property type="nucleotide sequence ID" value="NZ_CP108125.1"/>
</dbReference>
<dbReference type="InterPro" id="IPR006162">
    <property type="entry name" value="Ppantetheine_attach_site"/>
</dbReference>
<dbReference type="Pfam" id="PF00550">
    <property type="entry name" value="PP-binding"/>
    <property type="match status" value="1"/>
</dbReference>
<proteinExistence type="predicted"/>
<keyword evidence="1" id="KW-0596">Phosphopantetheine</keyword>